<evidence type="ECO:0000256" key="1">
    <source>
        <dbReference type="SAM" id="MobiDB-lite"/>
    </source>
</evidence>
<feature type="compositionally biased region" description="Polar residues" evidence="1">
    <location>
        <begin position="48"/>
        <end position="61"/>
    </location>
</feature>
<feature type="region of interest" description="Disordered" evidence="1">
    <location>
        <begin position="38"/>
        <end position="99"/>
    </location>
</feature>
<name>A0AA40EJ88_9PEZI</name>
<feature type="compositionally biased region" description="Pro residues" evidence="1">
    <location>
        <begin position="62"/>
        <end position="73"/>
    </location>
</feature>
<protein>
    <submittedName>
        <fullName evidence="2">Uncharacterized protein</fullName>
    </submittedName>
</protein>
<proteinExistence type="predicted"/>
<keyword evidence="3" id="KW-1185">Reference proteome</keyword>
<evidence type="ECO:0000313" key="2">
    <source>
        <dbReference type="EMBL" id="KAK0740350.1"/>
    </source>
</evidence>
<gene>
    <name evidence="2" type="ORF">B0T18DRAFT_393191</name>
</gene>
<organism evidence="2 3">
    <name type="scientific">Schizothecium vesticola</name>
    <dbReference type="NCBI Taxonomy" id="314040"/>
    <lineage>
        <taxon>Eukaryota</taxon>
        <taxon>Fungi</taxon>
        <taxon>Dikarya</taxon>
        <taxon>Ascomycota</taxon>
        <taxon>Pezizomycotina</taxon>
        <taxon>Sordariomycetes</taxon>
        <taxon>Sordariomycetidae</taxon>
        <taxon>Sordariales</taxon>
        <taxon>Schizotheciaceae</taxon>
        <taxon>Schizothecium</taxon>
    </lineage>
</organism>
<sequence>MNYGLGISTFGLKARGFMLAHNTETTVRVMVRRIGQREDHATRLDRISNPQNSPKGKTPCNQAPPPKWTPPQPQTAWNPYPRKASNSSPGSPPYPPLTGNSLLDASVNLDIGSAIRSHLPWFDDPDLSRARLRFLKLLARLALRLFQDTSEQAFLTCCRESLDKCICRQATEGGSVGEKEEDRRIAAVQQLYGQALYQSFLRGTEPGNDVLDEAVRMAEESVRLSRGLEEDLVVERKLDLWTCLCQKARAPRDAHEEREFLRRSVELAEEVYERVRNGEEGKRKGALWARALNNLAMSYRVRWASETGGQYGDLVRAIELGAELCRELAAPEWEDQADAMVQALANQSFQLLRAYGHWVETGELRERLLCQDGEELLARAVSHMQESIAIPCERTRSHLENGITFVIEIGRIPKAVQADVLGRVLGILTTALERMQEVVLYENRKDLLACVGTFFGLSRHAAAASLQAGAKPYEALNILEEGRGVAISI</sequence>
<accession>A0AA40EJ88</accession>
<reference evidence="2" key="1">
    <citation type="submission" date="2023-06" db="EMBL/GenBank/DDBJ databases">
        <title>Genome-scale phylogeny and comparative genomics of the fungal order Sordariales.</title>
        <authorList>
            <consortium name="Lawrence Berkeley National Laboratory"/>
            <person name="Hensen N."/>
            <person name="Bonometti L."/>
            <person name="Westerberg I."/>
            <person name="Brannstrom I.O."/>
            <person name="Guillou S."/>
            <person name="Cros-Aarteil S."/>
            <person name="Calhoun S."/>
            <person name="Haridas S."/>
            <person name="Kuo A."/>
            <person name="Mondo S."/>
            <person name="Pangilinan J."/>
            <person name="Riley R."/>
            <person name="LaButti K."/>
            <person name="Andreopoulos B."/>
            <person name="Lipzen A."/>
            <person name="Chen C."/>
            <person name="Yanf M."/>
            <person name="Daum C."/>
            <person name="Ng V."/>
            <person name="Clum A."/>
            <person name="Steindorff A."/>
            <person name="Ohm R."/>
            <person name="Martin F."/>
            <person name="Silar P."/>
            <person name="Natvig D."/>
            <person name="Lalanne C."/>
            <person name="Gautier V."/>
            <person name="Ament-velasquez S.L."/>
            <person name="Kruys A."/>
            <person name="Hutchinson M.I."/>
            <person name="Powell A.J."/>
            <person name="Barry K."/>
            <person name="Miller A.N."/>
            <person name="Grigoriev I.V."/>
            <person name="Debuchy R."/>
            <person name="Gladieux P."/>
            <person name="Thoren M.H."/>
            <person name="Johannesson H."/>
        </authorList>
    </citation>
    <scope>NUCLEOTIDE SEQUENCE</scope>
    <source>
        <strain evidence="2">SMH3187-1</strain>
    </source>
</reference>
<dbReference type="EMBL" id="JAUKUD010000006">
    <property type="protein sequence ID" value="KAK0740350.1"/>
    <property type="molecule type" value="Genomic_DNA"/>
</dbReference>
<comment type="caution">
    <text evidence="2">The sequence shown here is derived from an EMBL/GenBank/DDBJ whole genome shotgun (WGS) entry which is preliminary data.</text>
</comment>
<evidence type="ECO:0000313" key="3">
    <source>
        <dbReference type="Proteomes" id="UP001172155"/>
    </source>
</evidence>
<dbReference type="AlphaFoldDB" id="A0AA40EJ88"/>
<dbReference type="Proteomes" id="UP001172155">
    <property type="component" value="Unassembled WGS sequence"/>
</dbReference>